<evidence type="ECO:0000313" key="3">
    <source>
        <dbReference type="Proteomes" id="UP001328733"/>
    </source>
</evidence>
<dbReference type="InterPro" id="IPR029058">
    <property type="entry name" value="AB_hydrolase_fold"/>
</dbReference>
<reference evidence="2 3" key="1">
    <citation type="submission" date="2024-01" db="EMBL/GenBank/DDBJ databases">
        <title>Genomic insights into the taxonomy and metabolism of the cyanobacterium Pannus brasiliensis CCIBt3594.</title>
        <authorList>
            <person name="Machado M."/>
            <person name="Botero N.B."/>
            <person name="Andreote A.P.D."/>
            <person name="Feitosa A.M.T."/>
            <person name="Popin R."/>
            <person name="Sivonen K."/>
            <person name="Fiore M.F."/>
        </authorList>
    </citation>
    <scope>NUCLEOTIDE SEQUENCE [LARGE SCALE GENOMIC DNA]</scope>
    <source>
        <strain evidence="2 3">CCIBt3594</strain>
    </source>
</reference>
<dbReference type="InterPro" id="IPR000073">
    <property type="entry name" value="AB_hydrolase_1"/>
</dbReference>
<dbReference type="AlphaFoldDB" id="A0AAW9QXK2"/>
<sequence>MSAPIITPAILETLSWTWRGYNIPYTVMGEGQPLLLIHGFGASIGHWRKNIPVLAEKGYRVYALDLLGFGGSDKVKLTYSIDLWRQQIADFWREKIERPTVFVGNSIGGLITLNLMAENPEITAGGVIINCAGGLNHRPEELNPLFRFVMGAFNRLVTSPITGPFIFDRVRQKSRIRETLKQVYRDHTAITEELVEMLYQPSCDEGAREVFAAVIAAPPGPGPRELLQKIDRPLLVLWGEDDPWTPLAGSVIYQERAKSGNNTTFHSIPNAGHCPHDENPAKVNELIFQWLTTAL</sequence>
<comment type="caution">
    <text evidence="2">The sequence shown here is derived from an EMBL/GenBank/DDBJ whole genome shotgun (WGS) entry which is preliminary data.</text>
</comment>
<dbReference type="PANTHER" id="PTHR46438:SF2">
    <property type="entry name" value="ALPHA_BETA-HYDROLASES SUPERFAMILY PROTEIN"/>
    <property type="match status" value="1"/>
</dbReference>
<dbReference type="GO" id="GO:0016787">
    <property type="term" value="F:hydrolase activity"/>
    <property type="evidence" value="ECO:0007669"/>
    <property type="project" value="UniProtKB-KW"/>
</dbReference>
<dbReference type="PRINTS" id="PR00412">
    <property type="entry name" value="EPOXHYDRLASE"/>
</dbReference>
<evidence type="ECO:0000313" key="2">
    <source>
        <dbReference type="EMBL" id="MEG3439027.1"/>
    </source>
</evidence>
<dbReference type="PANTHER" id="PTHR46438">
    <property type="entry name" value="ALPHA/BETA-HYDROLASES SUPERFAMILY PROTEIN"/>
    <property type="match status" value="1"/>
</dbReference>
<dbReference type="InterPro" id="IPR000639">
    <property type="entry name" value="Epox_hydrolase-like"/>
</dbReference>
<organism evidence="2 3">
    <name type="scientific">Pannus brasiliensis CCIBt3594</name>
    <dbReference type="NCBI Taxonomy" id="1427578"/>
    <lineage>
        <taxon>Bacteria</taxon>
        <taxon>Bacillati</taxon>
        <taxon>Cyanobacteriota</taxon>
        <taxon>Cyanophyceae</taxon>
        <taxon>Oscillatoriophycideae</taxon>
        <taxon>Chroococcales</taxon>
        <taxon>Microcystaceae</taxon>
        <taxon>Pannus</taxon>
    </lineage>
</organism>
<keyword evidence="3" id="KW-1185">Reference proteome</keyword>
<dbReference type="SUPFAM" id="SSF53474">
    <property type="entry name" value="alpha/beta-Hydrolases"/>
    <property type="match status" value="1"/>
</dbReference>
<gene>
    <name evidence="2" type="ORF">V0288_18015</name>
</gene>
<dbReference type="Gene3D" id="3.40.50.1820">
    <property type="entry name" value="alpha/beta hydrolase"/>
    <property type="match status" value="1"/>
</dbReference>
<dbReference type="Proteomes" id="UP001328733">
    <property type="component" value="Unassembled WGS sequence"/>
</dbReference>
<accession>A0AAW9QXK2</accession>
<protein>
    <submittedName>
        <fullName evidence="2">Alpha/beta fold hydrolase</fullName>
    </submittedName>
</protein>
<proteinExistence type="predicted"/>
<name>A0AAW9QXK2_9CHRO</name>
<keyword evidence="2" id="KW-0378">Hydrolase</keyword>
<dbReference type="EMBL" id="JBAFSM010000039">
    <property type="protein sequence ID" value="MEG3439027.1"/>
    <property type="molecule type" value="Genomic_DNA"/>
</dbReference>
<dbReference type="Pfam" id="PF12697">
    <property type="entry name" value="Abhydrolase_6"/>
    <property type="match status" value="1"/>
</dbReference>
<feature type="domain" description="AB hydrolase-1" evidence="1">
    <location>
        <begin position="34"/>
        <end position="285"/>
    </location>
</feature>
<dbReference type="PRINTS" id="PR00111">
    <property type="entry name" value="ABHYDROLASE"/>
</dbReference>
<evidence type="ECO:0000259" key="1">
    <source>
        <dbReference type="Pfam" id="PF12697"/>
    </source>
</evidence>
<dbReference type="RefSeq" id="WP_332866510.1">
    <property type="nucleotide sequence ID" value="NZ_JBAFSM010000039.1"/>
</dbReference>